<proteinExistence type="predicted"/>
<accession>A0A2M8Z2Y0</accession>
<name>A0A2M8Z2Y0_9FIRM</name>
<protein>
    <submittedName>
        <fullName evidence="1">Uncharacterized protein</fullName>
    </submittedName>
</protein>
<organism evidence="1 2">
    <name type="scientific">[Clostridium] celerecrescens 18A</name>
    <dbReference type="NCBI Taxonomy" id="1286362"/>
    <lineage>
        <taxon>Bacteria</taxon>
        <taxon>Bacillati</taxon>
        <taxon>Bacillota</taxon>
        <taxon>Clostridia</taxon>
        <taxon>Lachnospirales</taxon>
        <taxon>Lachnospiraceae</taxon>
        <taxon>Lacrimispora</taxon>
    </lineage>
</organism>
<reference evidence="1 2" key="1">
    <citation type="submission" date="2017-11" db="EMBL/GenBank/DDBJ databases">
        <title>Understudied soil microbes with underappreciated capabilities: Untangling the Clostridium saccharolyticum group.</title>
        <authorList>
            <person name="Leschine S."/>
        </authorList>
    </citation>
    <scope>NUCLEOTIDE SEQUENCE [LARGE SCALE GENOMIC DNA]</scope>
    <source>
        <strain evidence="1 2">18A</strain>
    </source>
</reference>
<dbReference type="RefSeq" id="WP_100304382.1">
    <property type="nucleotide sequence ID" value="NZ_PGET01000001.1"/>
</dbReference>
<dbReference type="OrthoDB" id="2061178at2"/>
<dbReference type="Proteomes" id="UP000231092">
    <property type="component" value="Unassembled WGS sequence"/>
</dbReference>
<sequence>MAKTDDYTVDGFDIELNTDDRDTDDRDYINNITAIIMEISNEFIKRHSNINLCSSQGLSELLKDIGRKYKADINNIKELDILWDIYTVICCTCRIKPTLLRFGMMISVNKDTFNSWLKGEYDGRVASGHSVTAQKWKSECESSLYDEVIQTGNIGCMFALKANYGYRDNVQIIAYDDKAGKPEYSRAEIEERAKTVNLLPESTDELPD</sequence>
<comment type="caution">
    <text evidence="1">The sequence shown here is derived from an EMBL/GenBank/DDBJ whole genome shotgun (WGS) entry which is preliminary data.</text>
</comment>
<gene>
    <name evidence="1" type="ORF">H171_1271</name>
</gene>
<evidence type="ECO:0000313" key="2">
    <source>
        <dbReference type="Proteomes" id="UP000231092"/>
    </source>
</evidence>
<dbReference type="AlphaFoldDB" id="A0A2M8Z2Y0"/>
<dbReference type="EMBL" id="PGET01000001">
    <property type="protein sequence ID" value="PJJ27792.1"/>
    <property type="molecule type" value="Genomic_DNA"/>
</dbReference>
<evidence type="ECO:0000313" key="1">
    <source>
        <dbReference type="EMBL" id="PJJ27792.1"/>
    </source>
</evidence>